<feature type="compositionally biased region" description="Low complexity" evidence="1">
    <location>
        <begin position="172"/>
        <end position="182"/>
    </location>
</feature>
<keyword evidence="3" id="KW-1185">Reference proteome</keyword>
<feature type="compositionally biased region" description="Low complexity" evidence="1">
    <location>
        <begin position="252"/>
        <end position="275"/>
    </location>
</feature>
<evidence type="ECO:0000313" key="3">
    <source>
        <dbReference type="Proteomes" id="UP001189429"/>
    </source>
</evidence>
<comment type="caution">
    <text evidence="2">The sequence shown here is derived from an EMBL/GenBank/DDBJ whole genome shotgun (WGS) entry which is preliminary data.</text>
</comment>
<feature type="region of interest" description="Disordered" evidence="1">
    <location>
        <begin position="1"/>
        <end position="443"/>
    </location>
</feature>
<reference evidence="2" key="1">
    <citation type="submission" date="2023-10" db="EMBL/GenBank/DDBJ databases">
        <authorList>
            <person name="Chen Y."/>
            <person name="Shah S."/>
            <person name="Dougan E. K."/>
            <person name="Thang M."/>
            <person name="Chan C."/>
        </authorList>
    </citation>
    <scope>NUCLEOTIDE SEQUENCE [LARGE SCALE GENOMIC DNA]</scope>
</reference>
<sequence>MASNVKGAPMDDNMPLSQIVRARAPGAADPVTGPRGQKEKAPKGAKAAKADKTPKAEKDASDQKEPKGEKQPKGQKESEDSKGPVAKAAPKTESKTPKEPKDQAAVKAQELKDQKGSAVSQQSKASQAPHASTAVATAAAAASKRPAPLSKEEEARRLRRRGAAEQITLMMALPRAPAKAPRPSAPDDLAASPMPSGAPDEIRPAPGKQLLDGPPPPSFSLPESVLSADHPRDASGAGAAAATPEWPAPFCDGTATPTAADIAPPTPDAADAAAASEAVAPSFDSQTFDDGVDSAAGGQGKPHAAAAESGEPMSEEPIDLDADTPPFAGAAAVGSGEAVEETGDQPLPTAPMERDEGTEPQHVAVGQGRASLAPDQLPLASPMECDPASEGGDAPPSAAPMACEEGNAEQMAHAKQPPVEREKSDAQPPLRRWPRPPQLRGLR</sequence>
<evidence type="ECO:0000313" key="2">
    <source>
        <dbReference type="EMBL" id="CAK0848364.1"/>
    </source>
</evidence>
<dbReference type="Proteomes" id="UP001189429">
    <property type="component" value="Unassembled WGS sequence"/>
</dbReference>
<feature type="compositionally biased region" description="Low complexity" evidence="1">
    <location>
        <begin position="116"/>
        <end position="143"/>
    </location>
</feature>
<name>A0ABN9TQG2_9DINO</name>
<gene>
    <name evidence="2" type="ORF">PCOR1329_LOCUS41312</name>
</gene>
<feature type="non-terminal residue" evidence="2">
    <location>
        <position position="443"/>
    </location>
</feature>
<proteinExistence type="predicted"/>
<organism evidence="2 3">
    <name type="scientific">Prorocentrum cordatum</name>
    <dbReference type="NCBI Taxonomy" id="2364126"/>
    <lineage>
        <taxon>Eukaryota</taxon>
        <taxon>Sar</taxon>
        <taxon>Alveolata</taxon>
        <taxon>Dinophyceae</taxon>
        <taxon>Prorocentrales</taxon>
        <taxon>Prorocentraceae</taxon>
        <taxon>Prorocentrum</taxon>
    </lineage>
</organism>
<feature type="compositionally biased region" description="Low complexity" evidence="1">
    <location>
        <begin position="328"/>
        <end position="337"/>
    </location>
</feature>
<feature type="compositionally biased region" description="Acidic residues" evidence="1">
    <location>
        <begin position="313"/>
        <end position="322"/>
    </location>
</feature>
<dbReference type="EMBL" id="CAUYUJ010014972">
    <property type="protein sequence ID" value="CAK0848364.1"/>
    <property type="molecule type" value="Genomic_DNA"/>
</dbReference>
<accession>A0ABN9TQG2</accession>
<protein>
    <submittedName>
        <fullName evidence="2">Uncharacterized protein</fullName>
    </submittedName>
</protein>
<feature type="compositionally biased region" description="Basic and acidic residues" evidence="1">
    <location>
        <begin position="90"/>
        <end position="115"/>
    </location>
</feature>
<feature type="compositionally biased region" description="Basic and acidic residues" evidence="1">
    <location>
        <begin position="36"/>
        <end position="82"/>
    </location>
</feature>
<evidence type="ECO:0000256" key="1">
    <source>
        <dbReference type="SAM" id="MobiDB-lite"/>
    </source>
</evidence>